<proteinExistence type="predicted"/>
<dbReference type="Proteomes" id="UP001292094">
    <property type="component" value="Unassembled WGS sequence"/>
</dbReference>
<accession>A0AAE1NCL8</accession>
<keyword evidence="3" id="KW-1185">Reference proteome</keyword>
<feature type="compositionally biased region" description="Basic and acidic residues" evidence="1">
    <location>
        <begin position="220"/>
        <end position="230"/>
    </location>
</feature>
<organism evidence="2 3">
    <name type="scientific">Petrolisthes manimaculis</name>
    <dbReference type="NCBI Taxonomy" id="1843537"/>
    <lineage>
        <taxon>Eukaryota</taxon>
        <taxon>Metazoa</taxon>
        <taxon>Ecdysozoa</taxon>
        <taxon>Arthropoda</taxon>
        <taxon>Crustacea</taxon>
        <taxon>Multicrustacea</taxon>
        <taxon>Malacostraca</taxon>
        <taxon>Eumalacostraca</taxon>
        <taxon>Eucarida</taxon>
        <taxon>Decapoda</taxon>
        <taxon>Pleocyemata</taxon>
        <taxon>Anomura</taxon>
        <taxon>Galatheoidea</taxon>
        <taxon>Porcellanidae</taxon>
        <taxon>Petrolisthes</taxon>
    </lineage>
</organism>
<feature type="compositionally biased region" description="Low complexity" evidence="1">
    <location>
        <begin position="122"/>
        <end position="144"/>
    </location>
</feature>
<evidence type="ECO:0000313" key="2">
    <source>
        <dbReference type="EMBL" id="KAK4286694.1"/>
    </source>
</evidence>
<protein>
    <submittedName>
        <fullName evidence="2">Uncharacterized protein</fullName>
    </submittedName>
</protein>
<dbReference type="EMBL" id="JAWZYT010007410">
    <property type="protein sequence ID" value="KAK4286694.1"/>
    <property type="molecule type" value="Genomic_DNA"/>
</dbReference>
<evidence type="ECO:0000313" key="3">
    <source>
        <dbReference type="Proteomes" id="UP001292094"/>
    </source>
</evidence>
<reference evidence="2" key="1">
    <citation type="submission" date="2023-11" db="EMBL/GenBank/DDBJ databases">
        <title>Genome assemblies of two species of porcelain crab, Petrolisthes cinctipes and Petrolisthes manimaculis (Anomura: Porcellanidae).</title>
        <authorList>
            <person name="Angst P."/>
        </authorList>
    </citation>
    <scope>NUCLEOTIDE SEQUENCE</scope>
    <source>
        <strain evidence="2">PB745_02</strain>
        <tissue evidence="2">Gill</tissue>
    </source>
</reference>
<comment type="caution">
    <text evidence="2">The sequence shown here is derived from an EMBL/GenBank/DDBJ whole genome shotgun (WGS) entry which is preliminary data.</text>
</comment>
<feature type="region of interest" description="Disordered" evidence="1">
    <location>
        <begin position="74"/>
        <end position="95"/>
    </location>
</feature>
<evidence type="ECO:0000256" key="1">
    <source>
        <dbReference type="SAM" id="MobiDB-lite"/>
    </source>
</evidence>
<feature type="region of interest" description="Disordered" evidence="1">
    <location>
        <begin position="122"/>
        <end position="230"/>
    </location>
</feature>
<sequence length="230" mass="25759">MPVDFGRLEALIKMQKKLKAFIFIVEKTTRVLDDAKPLLEVLGMTDPFWLPCRSLPPQLKRILEKKHADSEINLGDEVTTAGSQSKPTTSKTTKKNRVTFADDKLICVRHFSPEPFELESPVLLSSSQEPQPQQPSPQQQQPSSAAVVPGPSILKRSMRRDHHQGQGSSVPGSSSIPSSSSSHMFTRPNKRYHQTSFQMPSEDSGWIQLPTSAHSREKRQKCADETVMKE</sequence>
<feature type="compositionally biased region" description="Low complexity" evidence="1">
    <location>
        <begin position="167"/>
        <end position="182"/>
    </location>
</feature>
<dbReference type="AlphaFoldDB" id="A0AAE1NCL8"/>
<gene>
    <name evidence="2" type="ORF">Pmani_040214</name>
</gene>
<name>A0AAE1NCL8_9EUCA</name>